<keyword evidence="13" id="KW-1185">Reference proteome</keyword>
<dbReference type="GO" id="GO:0005730">
    <property type="term" value="C:nucleolus"/>
    <property type="evidence" value="ECO:0007669"/>
    <property type="project" value="UniProtKB-SubCell"/>
</dbReference>
<dbReference type="STRING" id="5786.F0ZD61"/>
<dbReference type="GO" id="GO:0030942">
    <property type="term" value="F:endoplasmic reticulum signal peptide binding"/>
    <property type="evidence" value="ECO:0007669"/>
    <property type="project" value="InterPro"/>
</dbReference>
<evidence type="ECO:0000256" key="8">
    <source>
        <dbReference type="ARBA" id="ARBA00023274"/>
    </source>
</evidence>
<dbReference type="GeneID" id="10502703"/>
<dbReference type="OrthoDB" id="10255118at2759"/>
<dbReference type="Gene3D" id="1.10.3450.40">
    <property type="entry name" value="Signal recognition particle, SRP68 subunit, RNA-binding domain"/>
    <property type="match status" value="1"/>
</dbReference>
<name>F0ZD61_DICPU</name>
<evidence type="ECO:0000256" key="1">
    <source>
        <dbReference type="ARBA" id="ARBA00004496"/>
    </source>
</evidence>
<evidence type="ECO:0000313" key="12">
    <source>
        <dbReference type="EMBL" id="EGC38121.1"/>
    </source>
</evidence>
<dbReference type="PIRSF" id="PIRSF038995">
    <property type="entry name" value="SRP68"/>
    <property type="match status" value="1"/>
</dbReference>
<evidence type="ECO:0000256" key="9">
    <source>
        <dbReference type="ARBA" id="ARBA00029498"/>
    </source>
</evidence>
<dbReference type="GO" id="GO:0006614">
    <property type="term" value="P:SRP-dependent cotranslational protein targeting to membrane"/>
    <property type="evidence" value="ECO:0000318"/>
    <property type="project" value="GO_Central"/>
</dbReference>
<dbReference type="InterPro" id="IPR034652">
    <property type="entry name" value="SRP68-RBD"/>
</dbReference>
<dbReference type="KEGG" id="dpp:DICPUDRAFT_53497"/>
<dbReference type="RefSeq" id="XP_003285335.1">
    <property type="nucleotide sequence ID" value="XM_003285287.1"/>
</dbReference>
<dbReference type="PANTHER" id="PTHR12860">
    <property type="entry name" value="SIGNAL RECOGNITION PARTICLE 68 KDA PROTEIN"/>
    <property type="match status" value="1"/>
</dbReference>
<accession>F0ZD61</accession>
<evidence type="ECO:0000256" key="6">
    <source>
        <dbReference type="ARBA" id="ARBA00023135"/>
    </source>
</evidence>
<dbReference type="Proteomes" id="UP000001064">
    <property type="component" value="Unassembled WGS sequence"/>
</dbReference>
<dbReference type="InterPro" id="IPR038253">
    <property type="entry name" value="SRP68_N_sf"/>
</dbReference>
<dbReference type="GO" id="GO:0008312">
    <property type="term" value="F:7S RNA binding"/>
    <property type="evidence" value="ECO:0007669"/>
    <property type="project" value="InterPro"/>
</dbReference>
<reference evidence="13" key="1">
    <citation type="journal article" date="2011" name="Genome Biol.">
        <title>Comparative genomics of the social amoebae Dictyostelium discoideum and Dictyostelium purpureum.</title>
        <authorList>
            <consortium name="US DOE Joint Genome Institute (JGI-PGF)"/>
            <person name="Sucgang R."/>
            <person name="Kuo A."/>
            <person name="Tian X."/>
            <person name="Salerno W."/>
            <person name="Parikh A."/>
            <person name="Feasley C.L."/>
            <person name="Dalin E."/>
            <person name="Tu H."/>
            <person name="Huang E."/>
            <person name="Barry K."/>
            <person name="Lindquist E."/>
            <person name="Shapiro H."/>
            <person name="Bruce D."/>
            <person name="Schmutz J."/>
            <person name="Salamov A."/>
            <person name="Fey P."/>
            <person name="Gaudet P."/>
            <person name="Anjard C."/>
            <person name="Babu M.M."/>
            <person name="Basu S."/>
            <person name="Bushmanova Y."/>
            <person name="van der Wel H."/>
            <person name="Katoh-Kurasawa M."/>
            <person name="Dinh C."/>
            <person name="Coutinho P.M."/>
            <person name="Saito T."/>
            <person name="Elias M."/>
            <person name="Schaap P."/>
            <person name="Kay R.R."/>
            <person name="Henrissat B."/>
            <person name="Eichinger L."/>
            <person name="Rivero F."/>
            <person name="Putnam N.H."/>
            <person name="West C.M."/>
            <person name="Loomis W.F."/>
            <person name="Chisholm R.L."/>
            <person name="Shaulsky G."/>
            <person name="Strassmann J.E."/>
            <person name="Queller D.C."/>
            <person name="Kuspa A."/>
            <person name="Grigoriev I.V."/>
        </authorList>
    </citation>
    <scope>NUCLEOTIDE SEQUENCE [LARGE SCALE GENOMIC DNA]</scope>
    <source>
        <strain evidence="13">QSDP1</strain>
    </source>
</reference>
<keyword evidence="8 10" id="KW-0687">Ribonucleoprotein</keyword>
<feature type="compositionally biased region" description="Low complexity" evidence="11">
    <location>
        <begin position="583"/>
        <end position="598"/>
    </location>
</feature>
<comment type="similarity">
    <text evidence="3 10">Belongs to the SRP68 family.</text>
</comment>
<dbReference type="GO" id="GO:0005786">
    <property type="term" value="C:signal recognition particle, endoplasmic reticulum targeting"/>
    <property type="evidence" value="ECO:0000318"/>
    <property type="project" value="GO_Central"/>
</dbReference>
<dbReference type="AlphaFoldDB" id="F0ZD61"/>
<keyword evidence="6 10" id="KW-0733">Signal recognition particle</keyword>
<keyword evidence="7" id="KW-0539">Nucleus</keyword>
<dbReference type="PANTHER" id="PTHR12860:SF0">
    <property type="entry name" value="SIGNAL RECOGNITION PARTICLE SUBUNIT SRP68"/>
    <property type="match status" value="1"/>
</dbReference>
<evidence type="ECO:0000313" key="13">
    <source>
        <dbReference type="Proteomes" id="UP000001064"/>
    </source>
</evidence>
<sequence>MSEPSSPTEQVVPVVKEKFHLDILNLSQTSQIQFGIRLQDYQKYRQYCSKRLDRIRGQLRKQYGKKQFINKVTDAKLINDSRYLVIALLKAERAWSYANDLKAAFEKKGDSRIAFHMSRRFSKAASNADQLLMICKEVADQYTIVEAEAYAAWMNSSNSIVKKYYQNALDEISASKQIYVELAKSGDHAQKDLYEKRIEESEPIIRFCLYNLKSKQEPEPSEEIEELLNQLKSSDSNNTSSDQELPMQLITWKSKTIKTDEKLREKLVIYSDYLKANQSKLPQTQSDIQTLDLTKNISQIFEVYDKLVYHLINCENIIKNELSALIRTNLKNKTVKSEIEESSQKILLSFVLYHKCKYLYERNTILIRMMQGVLEGEKVDESAIKKKANKVTYNDLVRLSTHQVKVFTILNDSKDDPTAAQKDVARDNDAQLILLKSQRLFFIGICLSNSHKYSETMSLFDRVLTNLANVKKTNTRNQLILSETSKLEESINQQRSQIHANSFIQQLSTNQDLKNQMSSMSLTSGTTGPTKSLINNLDSFETSFLQEKNLVDLPPQLEPVPVKPLFFDLAFNNVSFPTLDIGKSTPKKSSSTSTPSTPNTQDKSTPSKGLFSSFWGR</sequence>
<dbReference type="GO" id="GO:0005047">
    <property type="term" value="F:signal recognition particle binding"/>
    <property type="evidence" value="ECO:0000318"/>
    <property type="project" value="GO_Central"/>
</dbReference>
<dbReference type="VEuPathDB" id="AmoebaDB:DICPUDRAFT_53497"/>
<dbReference type="OMA" id="DERFIHI"/>
<comment type="function">
    <text evidence="10">Component of the signal recognition particle (SRP) complex, a ribonucleoprotein complex that mediates the cotranslational targeting of secretory and membrane proteins to the endoplasmic reticulum (ER). The SRP complex interacts with the signal sequence in nascent secretory and membrane proteins and directs them to the membrane of the ER.</text>
</comment>
<evidence type="ECO:0000256" key="7">
    <source>
        <dbReference type="ARBA" id="ARBA00023242"/>
    </source>
</evidence>
<dbReference type="EMBL" id="GL870983">
    <property type="protein sequence ID" value="EGC38121.1"/>
    <property type="molecule type" value="Genomic_DNA"/>
</dbReference>
<evidence type="ECO:0000256" key="10">
    <source>
        <dbReference type="PIRNR" id="PIRNR038995"/>
    </source>
</evidence>
<evidence type="ECO:0000256" key="2">
    <source>
        <dbReference type="ARBA" id="ARBA00004604"/>
    </source>
</evidence>
<feature type="region of interest" description="Disordered" evidence="11">
    <location>
        <begin position="581"/>
        <end position="617"/>
    </location>
</feature>
<dbReference type="InParanoid" id="F0ZD61"/>
<keyword evidence="5 10" id="KW-0694">RNA-binding</keyword>
<dbReference type="FunCoup" id="F0ZD61">
    <property type="interactions" value="955"/>
</dbReference>
<proteinExistence type="inferred from homology"/>
<dbReference type="InterPro" id="IPR026258">
    <property type="entry name" value="SRP68"/>
</dbReference>
<comment type="subcellular location">
    <subcellularLocation>
        <location evidence="1 10">Cytoplasm</location>
    </subcellularLocation>
    <subcellularLocation>
        <location evidence="2">Nucleus</location>
        <location evidence="2">Nucleolus</location>
    </subcellularLocation>
</comment>
<dbReference type="Pfam" id="PF16969">
    <property type="entry name" value="SRP68"/>
    <property type="match status" value="1"/>
</dbReference>
<evidence type="ECO:0000256" key="11">
    <source>
        <dbReference type="SAM" id="MobiDB-lite"/>
    </source>
</evidence>
<evidence type="ECO:0000256" key="4">
    <source>
        <dbReference type="ARBA" id="ARBA00022490"/>
    </source>
</evidence>
<dbReference type="eggNOG" id="KOG2460">
    <property type="taxonomic scope" value="Eukaryota"/>
</dbReference>
<protein>
    <recommendedName>
        <fullName evidence="9 10">Signal recognition particle subunit SRP68</fullName>
        <shortName evidence="10">SRP68</shortName>
    </recommendedName>
</protein>
<gene>
    <name evidence="12" type="ORF">DICPUDRAFT_53497</name>
</gene>
<evidence type="ECO:0000256" key="3">
    <source>
        <dbReference type="ARBA" id="ARBA00009352"/>
    </source>
</evidence>
<dbReference type="CDD" id="cd15481">
    <property type="entry name" value="SRP68-RBD"/>
    <property type="match status" value="1"/>
</dbReference>
<evidence type="ECO:0000256" key="5">
    <source>
        <dbReference type="ARBA" id="ARBA00022884"/>
    </source>
</evidence>
<organism evidence="12 13">
    <name type="scientific">Dictyostelium purpureum</name>
    <name type="common">Slime mold</name>
    <dbReference type="NCBI Taxonomy" id="5786"/>
    <lineage>
        <taxon>Eukaryota</taxon>
        <taxon>Amoebozoa</taxon>
        <taxon>Evosea</taxon>
        <taxon>Eumycetozoa</taxon>
        <taxon>Dictyostelia</taxon>
        <taxon>Dictyosteliales</taxon>
        <taxon>Dictyosteliaceae</taxon>
        <taxon>Dictyostelium</taxon>
    </lineage>
</organism>
<keyword evidence="4 10" id="KW-0963">Cytoplasm</keyword>